<gene>
    <name evidence="1" type="ORF">EGM_01795</name>
</gene>
<reference evidence="1" key="1">
    <citation type="journal article" date="2011" name="Nat. Biotechnol.">
        <title>Genome sequencing and comparison of two nonhuman primate animal models, the cynomolgus and Chinese rhesus macaques.</title>
        <authorList>
            <person name="Yan G."/>
            <person name="Zhang G."/>
            <person name="Fang X."/>
            <person name="Zhang Y."/>
            <person name="Li C."/>
            <person name="Ling F."/>
            <person name="Cooper D.N."/>
            <person name="Li Q."/>
            <person name="Li Y."/>
            <person name="van Gool A.J."/>
            <person name="Du H."/>
            <person name="Chen J."/>
            <person name="Chen R."/>
            <person name="Zhang P."/>
            <person name="Huang Z."/>
            <person name="Thompson J.R."/>
            <person name="Meng Y."/>
            <person name="Bai Y."/>
            <person name="Wang J."/>
            <person name="Zhuo M."/>
            <person name="Wang T."/>
            <person name="Huang Y."/>
            <person name="Wei L."/>
            <person name="Li J."/>
            <person name="Wang Z."/>
            <person name="Hu H."/>
            <person name="Yang P."/>
            <person name="Le L."/>
            <person name="Stenson P.D."/>
            <person name="Li B."/>
            <person name="Liu X."/>
            <person name="Ball E.V."/>
            <person name="An N."/>
            <person name="Huang Q."/>
            <person name="Zhang Y."/>
            <person name="Fan W."/>
            <person name="Zhang X."/>
            <person name="Li Y."/>
            <person name="Wang W."/>
            <person name="Katze M.G."/>
            <person name="Su B."/>
            <person name="Nielsen R."/>
            <person name="Yang H."/>
            <person name="Wang J."/>
            <person name="Wang X."/>
            <person name="Wang J."/>
        </authorList>
    </citation>
    <scope>NUCLEOTIDE SEQUENCE [LARGE SCALE GENOMIC DNA]</scope>
    <source>
        <strain evidence="1">CE-4</strain>
    </source>
</reference>
<feature type="non-terminal residue" evidence="1">
    <location>
        <position position="1"/>
    </location>
</feature>
<dbReference type="EMBL" id="CM001276">
    <property type="protein sequence ID" value="EHH50897.1"/>
    <property type="molecule type" value="Genomic_DNA"/>
</dbReference>
<dbReference type="Proteomes" id="UP000009130">
    <property type="component" value="Chromosome 1"/>
</dbReference>
<evidence type="ECO:0000313" key="1">
    <source>
        <dbReference type="EMBL" id="EHH50897.1"/>
    </source>
</evidence>
<accession>G7NWN0</accession>
<protein>
    <submittedName>
        <fullName evidence="1">Uncharacterized protein</fullName>
    </submittedName>
</protein>
<name>G7NWN0_MACFA</name>
<dbReference type="AlphaFoldDB" id="G7NWN0"/>
<organism>
    <name type="scientific">Macaca fascicularis</name>
    <name type="common">Crab-eating macaque</name>
    <name type="synonym">Cynomolgus monkey</name>
    <dbReference type="NCBI Taxonomy" id="9541"/>
    <lineage>
        <taxon>Eukaryota</taxon>
        <taxon>Metazoa</taxon>
        <taxon>Chordata</taxon>
        <taxon>Craniata</taxon>
        <taxon>Vertebrata</taxon>
        <taxon>Euteleostomi</taxon>
        <taxon>Mammalia</taxon>
        <taxon>Eutheria</taxon>
        <taxon>Euarchontoglires</taxon>
        <taxon>Primates</taxon>
        <taxon>Haplorrhini</taxon>
        <taxon>Catarrhini</taxon>
        <taxon>Cercopithecidae</taxon>
        <taxon>Cercopithecinae</taxon>
        <taxon>Macaca</taxon>
    </lineage>
</organism>
<feature type="non-terminal residue" evidence="1">
    <location>
        <position position="142"/>
    </location>
</feature>
<proteinExistence type="predicted"/>
<sequence>LICRVLFYTGPLSYFLESSILHLPGAPTKLITSKLLRNIDDELHEGQGCLFLFTTAHPGAHGMLSVLVLILNRIIADKLSCPENVYWNYGVQKNYKSNEEKKDVLFTSYFKTIAFLLLYVSAGPIPCICVRSLELFLMFPSN</sequence>